<sequence>MLRKNFLSTTMILWALGASGVAMTTFHTEAGTIAGTVARVVSGQVSLRTGPATAYKVIVMVPMGEKVQIYGCLSNKTWCSLGYNGKVGWASARYVNVNNVPTIAFTKMPEKEKSMIKSPKEKIKQVVSDFKTIPAIQKTRKNMQKLYRTDVIIDATGVKKRDERTILNPSPKAQKVSVKHVNAYNPFFPNDVNYKNFERNETRYRVVTYPAP</sequence>
<keyword evidence="4" id="KW-1185">Reference proteome</keyword>
<protein>
    <recommendedName>
        <fullName evidence="2">SH3b domain-containing protein</fullName>
    </recommendedName>
</protein>
<dbReference type="SMART" id="SM00287">
    <property type="entry name" value="SH3b"/>
    <property type="match status" value="1"/>
</dbReference>
<dbReference type="Gene3D" id="2.30.30.40">
    <property type="entry name" value="SH3 Domains"/>
    <property type="match status" value="1"/>
</dbReference>
<evidence type="ECO:0000256" key="1">
    <source>
        <dbReference type="SAM" id="SignalP"/>
    </source>
</evidence>
<reference evidence="3 4" key="1">
    <citation type="submission" date="2012-03" db="EMBL/GenBank/DDBJ databases">
        <title>The Genome Sequence of Bartonella rattimassiliensis 15908.</title>
        <authorList>
            <consortium name="The Broad Institute Genome Sequencing Platform"/>
            <consortium name="The Broad Institute Genome Sequencing Center for Infectious Disease"/>
            <person name="Feldgarden M."/>
            <person name="Kirby J."/>
            <person name="Kosoy M."/>
            <person name="Birtles R."/>
            <person name="Probert W.S."/>
            <person name="Chiaraviglio L."/>
            <person name="Young S.K."/>
            <person name="Zeng Q."/>
            <person name="Gargeya S."/>
            <person name="Fitzgerald M."/>
            <person name="Haas B."/>
            <person name="Abouelleil A."/>
            <person name="Alvarado L."/>
            <person name="Arachchi H.M."/>
            <person name="Berlin A."/>
            <person name="Chapman S.B."/>
            <person name="Gearin G."/>
            <person name="Goldberg J."/>
            <person name="Griggs A."/>
            <person name="Gujja S."/>
            <person name="Hansen M."/>
            <person name="Heiman D."/>
            <person name="Howarth C."/>
            <person name="Larimer J."/>
            <person name="Lui A."/>
            <person name="MacDonald P.J.P."/>
            <person name="McCowen C."/>
            <person name="Montmayeur A."/>
            <person name="Murphy C."/>
            <person name="Neiman D."/>
            <person name="Pearson M."/>
            <person name="Priest M."/>
            <person name="Roberts A."/>
            <person name="Saif S."/>
            <person name="Shea T."/>
            <person name="Sisk P."/>
            <person name="Stolte C."/>
            <person name="Sykes S."/>
            <person name="Wortman J."/>
            <person name="Nusbaum C."/>
            <person name="Birren B."/>
        </authorList>
    </citation>
    <scope>NUCLEOTIDE SEQUENCE [LARGE SCALE GENOMIC DNA]</scope>
    <source>
        <strain evidence="3 4">15908</strain>
    </source>
</reference>
<accession>J0ZAK3</accession>
<feature type="signal peptide" evidence="1">
    <location>
        <begin position="1"/>
        <end position="24"/>
    </location>
</feature>
<dbReference type="Pfam" id="PF08239">
    <property type="entry name" value="SH3_3"/>
    <property type="match status" value="1"/>
</dbReference>
<comment type="caution">
    <text evidence="3">The sequence shown here is derived from an EMBL/GenBank/DDBJ whole genome shotgun (WGS) entry which is preliminary data.</text>
</comment>
<dbReference type="InterPro" id="IPR052354">
    <property type="entry name" value="Cell_Wall_Dynamics_Protein"/>
</dbReference>
<feature type="domain" description="SH3b" evidence="2">
    <location>
        <begin position="35"/>
        <end position="98"/>
    </location>
</feature>
<gene>
    <name evidence="3" type="ORF">MCY_01425</name>
</gene>
<evidence type="ECO:0000313" key="4">
    <source>
        <dbReference type="Proteomes" id="UP000001077"/>
    </source>
</evidence>
<dbReference type="RefSeq" id="WP_007347561.1">
    <property type="nucleotide sequence ID" value="NZ_CALY02000081.1"/>
</dbReference>
<organism evidence="3 4">
    <name type="scientific">Bartonella rattimassiliensis 15908</name>
    <dbReference type="NCBI Taxonomy" id="1094556"/>
    <lineage>
        <taxon>Bacteria</taxon>
        <taxon>Pseudomonadati</taxon>
        <taxon>Pseudomonadota</taxon>
        <taxon>Alphaproteobacteria</taxon>
        <taxon>Hyphomicrobiales</taxon>
        <taxon>Bartonellaceae</taxon>
        <taxon>Bartonella</taxon>
    </lineage>
</organism>
<dbReference type="InterPro" id="IPR003646">
    <property type="entry name" value="SH3-like_bac-type"/>
</dbReference>
<evidence type="ECO:0000259" key="2">
    <source>
        <dbReference type="SMART" id="SM00287"/>
    </source>
</evidence>
<dbReference type="eggNOG" id="COG4991">
    <property type="taxonomic scope" value="Bacteria"/>
</dbReference>
<dbReference type="AlphaFoldDB" id="J0ZAK3"/>
<feature type="chain" id="PRO_5003742040" description="SH3b domain-containing protein" evidence="1">
    <location>
        <begin position="25"/>
        <end position="212"/>
    </location>
</feature>
<dbReference type="OrthoDB" id="8074373at2"/>
<name>J0ZAK3_9HYPH</name>
<dbReference type="PATRIC" id="fig|1094556.3.peg.1455"/>
<keyword evidence="1" id="KW-0732">Signal</keyword>
<evidence type="ECO:0000313" key="3">
    <source>
        <dbReference type="EMBL" id="EJF84873.1"/>
    </source>
</evidence>
<dbReference type="HOGENOM" id="CLU_1264862_0_0_5"/>
<dbReference type="EMBL" id="AILY01000032">
    <property type="protein sequence ID" value="EJF84873.1"/>
    <property type="molecule type" value="Genomic_DNA"/>
</dbReference>
<dbReference type="Proteomes" id="UP000001077">
    <property type="component" value="Unassembled WGS sequence"/>
</dbReference>
<proteinExistence type="predicted"/>
<dbReference type="PANTHER" id="PTHR34408">
    <property type="entry name" value="FAMILY PROTEIN, PUTATIVE-RELATED"/>
    <property type="match status" value="1"/>
</dbReference>
<dbReference type="STRING" id="1094556.MCY_01425"/>